<dbReference type="RefSeq" id="WP_006064130.1">
    <property type="nucleotide sequence ID" value="NZ_KB290831.1"/>
</dbReference>
<evidence type="ECO:0000313" key="4">
    <source>
        <dbReference type="Proteomes" id="UP000010445"/>
    </source>
</evidence>
<dbReference type="Pfam" id="PF12836">
    <property type="entry name" value="HHH_3"/>
    <property type="match status" value="1"/>
</dbReference>
<dbReference type="STRING" id="1035195.HMPREF9997_01905"/>
<dbReference type="HOGENOM" id="CLU_052011_3_4_11"/>
<dbReference type="GO" id="GO:0006281">
    <property type="term" value="P:DNA repair"/>
    <property type="evidence" value="ECO:0007669"/>
    <property type="project" value="InterPro"/>
</dbReference>
<dbReference type="GO" id="GO:0015627">
    <property type="term" value="C:type II protein secretion system complex"/>
    <property type="evidence" value="ECO:0007669"/>
    <property type="project" value="TreeGrafter"/>
</dbReference>
<feature type="domain" description="Helix-hairpin-helix DNA-binding motif class 1" evidence="2">
    <location>
        <begin position="110"/>
        <end position="129"/>
    </location>
</feature>
<dbReference type="GO" id="GO:0003677">
    <property type="term" value="F:DNA binding"/>
    <property type="evidence" value="ECO:0007669"/>
    <property type="project" value="InterPro"/>
</dbReference>
<dbReference type="NCBIfam" id="TIGR00426">
    <property type="entry name" value="competence protein ComEA helix-hairpin-helix repeat region"/>
    <property type="match status" value="1"/>
</dbReference>
<reference evidence="3 4" key="1">
    <citation type="submission" date="2012-05" db="EMBL/GenBank/DDBJ databases">
        <authorList>
            <person name="Weinstock G."/>
            <person name="Sodergren E."/>
            <person name="Lobos E.A."/>
            <person name="Fulton L."/>
            <person name="Fulton R."/>
            <person name="Courtney L."/>
            <person name="Fronick C."/>
            <person name="O'Laughlin M."/>
            <person name="Godfrey J."/>
            <person name="Wilson R.M."/>
            <person name="Miner T."/>
            <person name="Farmer C."/>
            <person name="Delehaunty K."/>
            <person name="Cordes M."/>
            <person name="Minx P."/>
            <person name="Tomlinson C."/>
            <person name="Chen J."/>
            <person name="Wollam A."/>
            <person name="Pepin K.H."/>
            <person name="Bhonagiri V."/>
            <person name="Zhang X."/>
            <person name="Suruliraj S."/>
            <person name="Warren W."/>
            <person name="Mitreva M."/>
            <person name="Mardis E.R."/>
            <person name="Wilson R.K."/>
        </authorList>
    </citation>
    <scope>NUCLEOTIDE SEQUENCE [LARGE SCALE GENOMIC DNA]</scope>
    <source>
        <strain evidence="3 4">F0235</strain>
    </source>
</reference>
<dbReference type="InterPro" id="IPR010994">
    <property type="entry name" value="RuvA_2-like"/>
</dbReference>
<dbReference type="InterPro" id="IPR003583">
    <property type="entry name" value="Hlx-hairpin-Hlx_DNA-bd_motif"/>
</dbReference>
<sequence length="132" mass="13058">MRTRALPTLAPGARAADALAQAGPLPEAELLGINQAQKLNDGVQIVVPKQGEAVPAPAGNPGGGSGAGGGKVSLNTATAADLIALSGVGEKTAAAIIAHRDSIGGYTSVEQLKDVKGIGPAKYAELEKQVTL</sequence>
<feature type="domain" description="Helix-hairpin-helix DNA-binding motif class 1" evidence="2">
    <location>
        <begin position="80"/>
        <end position="99"/>
    </location>
</feature>
<dbReference type="PANTHER" id="PTHR21180">
    <property type="entry name" value="ENDONUCLEASE/EXONUCLEASE/PHOSPHATASE FAMILY DOMAIN-CONTAINING PROTEIN 1"/>
    <property type="match status" value="1"/>
</dbReference>
<dbReference type="Proteomes" id="UP000010445">
    <property type="component" value="Unassembled WGS sequence"/>
</dbReference>
<dbReference type="AlphaFoldDB" id="L1MEQ6"/>
<gene>
    <name evidence="3" type="ORF">HMPREF9997_01905</name>
</gene>
<comment type="caution">
    <text evidence="3">The sequence shown here is derived from an EMBL/GenBank/DDBJ whole genome shotgun (WGS) entry which is preliminary data.</text>
</comment>
<dbReference type="PATRIC" id="fig|1035195.3.peg.1721"/>
<proteinExistence type="predicted"/>
<dbReference type="GO" id="GO:0015628">
    <property type="term" value="P:protein secretion by the type II secretion system"/>
    <property type="evidence" value="ECO:0007669"/>
    <property type="project" value="TreeGrafter"/>
</dbReference>
<accession>L1MEQ6</accession>
<dbReference type="Gene3D" id="1.10.150.320">
    <property type="entry name" value="Photosystem II 12 kDa extrinsic protein"/>
    <property type="match status" value="1"/>
</dbReference>
<dbReference type="InterPro" id="IPR051675">
    <property type="entry name" value="Endo/Exo/Phosphatase_dom_1"/>
</dbReference>
<evidence type="ECO:0000313" key="3">
    <source>
        <dbReference type="EMBL" id="EKX89434.1"/>
    </source>
</evidence>
<protein>
    <submittedName>
        <fullName evidence="3">ComEA protein</fullName>
    </submittedName>
</protein>
<organism evidence="3 4">
    <name type="scientific">Corynebacterium durum F0235</name>
    <dbReference type="NCBI Taxonomy" id="1035195"/>
    <lineage>
        <taxon>Bacteria</taxon>
        <taxon>Bacillati</taxon>
        <taxon>Actinomycetota</taxon>
        <taxon>Actinomycetes</taxon>
        <taxon>Mycobacteriales</taxon>
        <taxon>Corynebacteriaceae</taxon>
        <taxon>Corynebacterium</taxon>
    </lineage>
</organism>
<dbReference type="EMBL" id="AMEM01000024">
    <property type="protein sequence ID" value="EKX89434.1"/>
    <property type="molecule type" value="Genomic_DNA"/>
</dbReference>
<dbReference type="SUPFAM" id="SSF47781">
    <property type="entry name" value="RuvA domain 2-like"/>
    <property type="match status" value="1"/>
</dbReference>
<dbReference type="eggNOG" id="COG1555">
    <property type="taxonomic scope" value="Bacteria"/>
</dbReference>
<feature type="compositionally biased region" description="Gly residues" evidence="1">
    <location>
        <begin position="60"/>
        <end position="69"/>
    </location>
</feature>
<keyword evidence="4" id="KW-1185">Reference proteome</keyword>
<name>L1MEQ6_9CORY</name>
<evidence type="ECO:0000256" key="1">
    <source>
        <dbReference type="SAM" id="MobiDB-lite"/>
    </source>
</evidence>
<feature type="region of interest" description="Disordered" evidence="1">
    <location>
        <begin position="50"/>
        <end position="69"/>
    </location>
</feature>
<evidence type="ECO:0000259" key="2">
    <source>
        <dbReference type="SMART" id="SM00278"/>
    </source>
</evidence>
<dbReference type="InterPro" id="IPR004509">
    <property type="entry name" value="Competence_ComEA_HhH"/>
</dbReference>
<dbReference type="SMART" id="SM00278">
    <property type="entry name" value="HhH1"/>
    <property type="match status" value="2"/>
</dbReference>
<dbReference type="PANTHER" id="PTHR21180:SF32">
    <property type="entry name" value="ENDONUCLEASE_EXONUCLEASE_PHOSPHATASE FAMILY DOMAIN-CONTAINING PROTEIN 1"/>
    <property type="match status" value="1"/>
</dbReference>